<reference evidence="1" key="1">
    <citation type="submission" date="2013-08" db="EMBL/GenBank/DDBJ databases">
        <authorList>
            <person name="Mendez C."/>
            <person name="Richter M."/>
            <person name="Ferrer M."/>
            <person name="Sanchez J."/>
        </authorList>
    </citation>
    <scope>NUCLEOTIDE SEQUENCE</scope>
</reference>
<dbReference type="EMBL" id="AUZX01005578">
    <property type="protein sequence ID" value="EQD67281.1"/>
    <property type="molecule type" value="Genomic_DNA"/>
</dbReference>
<dbReference type="AlphaFoldDB" id="T1B337"/>
<name>T1B337_9ZZZZ</name>
<feature type="non-terminal residue" evidence="1">
    <location>
        <position position="112"/>
    </location>
</feature>
<gene>
    <name evidence="1" type="ORF">B1A_07770</name>
</gene>
<evidence type="ECO:0000313" key="1">
    <source>
        <dbReference type="EMBL" id="EQD67281.1"/>
    </source>
</evidence>
<reference evidence="1" key="2">
    <citation type="journal article" date="2014" name="ISME J.">
        <title>Microbial stratification in low pH oxic and suboxic macroscopic growths along an acid mine drainage.</title>
        <authorList>
            <person name="Mendez-Garcia C."/>
            <person name="Mesa V."/>
            <person name="Sprenger R.R."/>
            <person name="Richter M."/>
            <person name="Diez M.S."/>
            <person name="Solano J."/>
            <person name="Bargiela R."/>
            <person name="Golyshina O.V."/>
            <person name="Manteca A."/>
            <person name="Ramos J.L."/>
            <person name="Gallego J.R."/>
            <person name="Llorente I."/>
            <person name="Martins Dos Santos V.A."/>
            <person name="Jensen O.N."/>
            <person name="Pelaez A.I."/>
            <person name="Sanchez J."/>
            <person name="Ferrer M."/>
        </authorList>
    </citation>
    <scope>NUCLEOTIDE SEQUENCE</scope>
</reference>
<protein>
    <submittedName>
        <fullName evidence="1">Transposase, IS4 family protein</fullName>
    </submittedName>
</protein>
<sequence>MAFGFRVKQLDYDLTPVAGLALVGHQLQRLTGAFQRLDREHPAPGGVRAADIVRSHVGLLAQGKSDFDAIEAFRGDRFFRQALGLVSVPSSPTLRQRLDAKAAAWFDWAFAA</sequence>
<organism evidence="1">
    <name type="scientific">mine drainage metagenome</name>
    <dbReference type="NCBI Taxonomy" id="410659"/>
    <lineage>
        <taxon>unclassified sequences</taxon>
        <taxon>metagenomes</taxon>
        <taxon>ecological metagenomes</taxon>
    </lineage>
</organism>
<comment type="caution">
    <text evidence="1">The sequence shown here is derived from an EMBL/GenBank/DDBJ whole genome shotgun (WGS) entry which is preliminary data.</text>
</comment>
<proteinExistence type="predicted"/>
<accession>T1B337</accession>